<evidence type="ECO:0000313" key="1">
    <source>
        <dbReference type="EMBL" id="OMF11750.1"/>
    </source>
</evidence>
<dbReference type="Proteomes" id="UP000187134">
    <property type="component" value="Unassembled WGS sequence"/>
</dbReference>
<dbReference type="Gene3D" id="3.40.50.880">
    <property type="match status" value="1"/>
</dbReference>
<dbReference type="InterPro" id="IPR017853">
    <property type="entry name" value="GH"/>
</dbReference>
<protein>
    <recommendedName>
        <fullName evidence="3">Beta-galactosidase trimerisation domain-containing protein</fullName>
    </recommendedName>
</protein>
<evidence type="ECO:0008006" key="3">
    <source>
        <dbReference type="Google" id="ProtNLM"/>
    </source>
</evidence>
<dbReference type="InterPro" id="IPR029062">
    <property type="entry name" value="Class_I_gatase-like"/>
</dbReference>
<dbReference type="Gene3D" id="3.20.20.80">
    <property type="entry name" value="Glycosidases"/>
    <property type="match status" value="1"/>
</dbReference>
<gene>
    <name evidence="1" type="ORF">BK131_19945</name>
</gene>
<dbReference type="RefSeq" id="WP_076332969.1">
    <property type="nucleotide sequence ID" value="NZ_MRTJ01000009.1"/>
</dbReference>
<dbReference type="OrthoDB" id="9780891at2"/>
<evidence type="ECO:0000313" key="2">
    <source>
        <dbReference type="Proteomes" id="UP000187134"/>
    </source>
</evidence>
<name>A0A1R1BPC8_PAEAM</name>
<organism evidence="1 2">
    <name type="scientific">Paenibacillus amylolyticus</name>
    <dbReference type="NCBI Taxonomy" id="1451"/>
    <lineage>
        <taxon>Bacteria</taxon>
        <taxon>Bacillati</taxon>
        <taxon>Bacillota</taxon>
        <taxon>Bacilli</taxon>
        <taxon>Bacillales</taxon>
        <taxon>Paenibacillaceae</taxon>
        <taxon>Paenibacillus</taxon>
    </lineage>
</organism>
<dbReference type="Pfam" id="PF14871">
    <property type="entry name" value="GHL6"/>
    <property type="match status" value="1"/>
</dbReference>
<comment type="caution">
    <text evidence="1">The sequence shown here is derived from an EMBL/GenBank/DDBJ whole genome shotgun (WGS) entry which is preliminary data.</text>
</comment>
<dbReference type="AlphaFoldDB" id="A0A1R1BPC8"/>
<proteinExistence type="predicted"/>
<accession>A0A1R1BPC8</accession>
<sequence>MKSPITEQEHRPWWQQPLSIIQPNMQVKDTAKINPEKLADQIMEMGANAMVFNTGGIYAWYSSQVNFHVHNGYLSRDSDLLRELIDSCHQRGIRFIARFDFSKAEDSVYLQRPQWFARKEGGQPDIIGATRPGHWPLLMSTCINGGYRNEELAVPVIREALERYEIDGVFFNAPGYVFCQCSKCQEKYRGLYGADLPGTSAELEPDFAARCFDDNLGRMYQEIKTVRPEVPMILYYNLHRDHLEKRVSITDMLCTEPQDVLSLGHTRIPEFWQPALSIKVGRSVPGRPDPFGIIHSCPGMDWRHTGLPPAEYRFWLSQIPANGGQLWHSLTGIPDTITDKRILRTVREVNTDAAKLASYMDGAQPVCQVALLWNADRSAEGLAEALIHKQIPFDVILPEQLASVDLHRYQVILLPEGCTYPPDFAKTLHEYVSQGGSVFAEGQLPVEEKQSKSLMADLFGITGEMQESEYLFASYLRFESSAHVGIDTPKGTNPLQRELEETELIPHRGKVMYCQPIDTDVQVLATLVPPFSPLESVGAPPERASLAVKQTDLPLALLRTLGGGKACYLPFSLSSLIQEFKLEEHFRLFANAVDLLLDGKATVSVTAIPGLQLTVFRKDDELLIHLVNGAGRRPLSSVLPLHDIEITVGSGEGSPAGEAEALITENLLKTQWVEGELKINVPRLDVWECIRIPLLI</sequence>
<dbReference type="EMBL" id="MRTJ01000009">
    <property type="protein sequence ID" value="OMF11750.1"/>
    <property type="molecule type" value="Genomic_DNA"/>
</dbReference>
<dbReference type="InterPro" id="IPR028212">
    <property type="entry name" value="GHL6"/>
</dbReference>
<reference evidence="1 2" key="1">
    <citation type="submission" date="2016-11" db="EMBL/GenBank/DDBJ databases">
        <title>Paenibacillus species isolates.</title>
        <authorList>
            <person name="Beno S.M."/>
        </authorList>
    </citation>
    <scope>NUCLEOTIDE SEQUENCE [LARGE SCALE GENOMIC DNA]</scope>
    <source>
        <strain evidence="1 2">FSL H8-0246</strain>
    </source>
</reference>
<dbReference type="SUPFAM" id="SSF52317">
    <property type="entry name" value="Class I glutamine amidotransferase-like"/>
    <property type="match status" value="1"/>
</dbReference>
<dbReference type="SUPFAM" id="SSF51445">
    <property type="entry name" value="(Trans)glycosidases"/>
    <property type="match status" value="1"/>
</dbReference>
<dbReference type="CDD" id="cd03143">
    <property type="entry name" value="A4_beta-galactosidase_middle_domain"/>
    <property type="match status" value="1"/>
</dbReference>